<organism evidence="1 2">
    <name type="scientific">Fusarium solani subsp. cucurbitae</name>
    <name type="common">Neocosmosporum cucurbitae</name>
    <dbReference type="NCBI Taxonomy" id="2747967"/>
    <lineage>
        <taxon>Eukaryota</taxon>
        <taxon>Fungi</taxon>
        <taxon>Dikarya</taxon>
        <taxon>Ascomycota</taxon>
        <taxon>Pezizomycotina</taxon>
        <taxon>Sordariomycetes</taxon>
        <taxon>Hypocreomycetidae</taxon>
        <taxon>Hypocreales</taxon>
        <taxon>Nectriaceae</taxon>
        <taxon>Fusarium</taxon>
        <taxon>Fusarium solani species complex</taxon>
    </lineage>
</organism>
<dbReference type="EMBL" id="CP090036">
    <property type="protein sequence ID" value="UPK97893.1"/>
    <property type="molecule type" value="Genomic_DNA"/>
</dbReference>
<keyword evidence="2" id="KW-1185">Reference proteome</keyword>
<reference evidence="1" key="1">
    <citation type="submission" date="2021-11" db="EMBL/GenBank/DDBJ databases">
        <title>Fusarium solani-melongenae Genome sequencing and assembly.</title>
        <authorList>
            <person name="Xie S."/>
            <person name="Huang L."/>
            <person name="Zhang X."/>
        </authorList>
    </citation>
    <scope>NUCLEOTIDE SEQUENCE</scope>
    <source>
        <strain evidence="1">CRI 24-3</strain>
    </source>
</reference>
<dbReference type="Proteomes" id="UP000830768">
    <property type="component" value="Chromosome 8"/>
</dbReference>
<protein>
    <submittedName>
        <fullName evidence="1">Uncharacterized protein</fullName>
    </submittedName>
</protein>
<name>A0ACD3ZCT6_FUSSC</name>
<sequence>MADTKMQDIEVDKKPAIIDNDDVEADLKAGIISDLDEAEIFLRDHGIAHSRLHELMSDENALKKLRRKVDWTLMPLLCGTYLLQYIDKQALGYSAVFDLFTSTGMTSDQYSWMASIFYFAYLLAEWPASYLAQRLPTGTVVSSFVITWGTILCLTAACQNFAGLAVCRFLLGTFEAVITPAFMLIVSQWFRGESQPSRAGLFYCFNGVGSMFGGILFYGVGQAKGWDVWRIIYVLCGGLTICWGILLFFYLPNNILTAKRFTVEERAMLIAQSARNRTGVFNRKIKWNQIKEVFCDSQIWLLFFFTLLNEVINGGIANFSKLIVKGFTKDPLLTTAYGIPYGACMVVFDFTGPYLASRFKNVRTIVMIVWLMPTLVAVTLFWQLPRTNKGGLLAGYYICASFVGALVVALQMPASNVGGYTKRTTATAFVFLAYCIGNIIGPHGFLGSEAPIYQTGCKLIIGCVAGQVLIALILRYVLIRRNKLRDAQGPVIEDENAALQDLTDFENPNFRYSY</sequence>
<evidence type="ECO:0000313" key="2">
    <source>
        <dbReference type="Proteomes" id="UP000830768"/>
    </source>
</evidence>
<proteinExistence type="predicted"/>
<accession>A0ACD3ZCT6</accession>
<evidence type="ECO:0000313" key="1">
    <source>
        <dbReference type="EMBL" id="UPK97893.1"/>
    </source>
</evidence>
<gene>
    <name evidence="1" type="ORF">LCI18_008828</name>
</gene>